<evidence type="ECO:0000256" key="1">
    <source>
        <dbReference type="SAM" id="MobiDB-lite"/>
    </source>
</evidence>
<protein>
    <submittedName>
        <fullName evidence="4">Uncharacterized protein LOC130495835</fullName>
    </submittedName>
</protein>
<sequence length="414" mass="47298">MPKVWKVYERARGIALTRERFQFIFDLETDIQTVLRQGFWTFDDWGMAIERWVEHPPVNYLQTAAIWVRFKNLPANYLTTKTMDIVADGIGHVEVIEFDPGKPLLNDNVCVQVRLDLNLPLRDKKSVTLPGGRIEYVDVEYERVRKKCFHCFRLSLEKQKCPLFQGCRNRGKGIVNRQIVTEGQSSSHRQHHNDLAEKLMPLLAPTIPPGFENPSTMVAPEVFEQMQIYMSVSDPEERRLREAKMRKTLNELSNDPVAQRSCLRLEMAPKVTAAVSKDRGKVFDYSRVQETHLTDISVVSAKKNDNVLLNKGYNVQYQEDVILEELTERDPAVGGFVMGSNDQLDGDRSSRSGNSWKRRKQGSRNVAQSPMALKNRDREEGSGKRKALEDGEVSSKVLKQSGGLMVHQKPSNPQ</sequence>
<dbReference type="KEGG" id="rsz:130495835"/>
<evidence type="ECO:0000259" key="2">
    <source>
        <dbReference type="Pfam" id="PF14111"/>
    </source>
</evidence>
<dbReference type="PANTHER" id="PTHR31286:SF178">
    <property type="entry name" value="DUF4283 DOMAIN-CONTAINING PROTEIN"/>
    <property type="match status" value="1"/>
</dbReference>
<accession>A0A9W3BVT1</accession>
<feature type="domain" description="DUF4283" evidence="2">
    <location>
        <begin position="1"/>
        <end position="54"/>
    </location>
</feature>
<evidence type="ECO:0000313" key="4">
    <source>
        <dbReference type="RefSeq" id="XP_056843353.1"/>
    </source>
</evidence>
<dbReference type="RefSeq" id="XP_056843353.1">
    <property type="nucleotide sequence ID" value="XM_056987373.1"/>
</dbReference>
<dbReference type="OrthoDB" id="1101998at2759"/>
<dbReference type="PANTHER" id="PTHR31286">
    <property type="entry name" value="GLYCINE-RICH CELL WALL STRUCTURAL PROTEIN 1.8-LIKE"/>
    <property type="match status" value="1"/>
</dbReference>
<dbReference type="Proteomes" id="UP000504610">
    <property type="component" value="Chromosome 6"/>
</dbReference>
<dbReference type="InterPro" id="IPR040256">
    <property type="entry name" value="At4g02000-like"/>
</dbReference>
<dbReference type="AlphaFoldDB" id="A0A9W3BVT1"/>
<proteinExistence type="predicted"/>
<feature type="compositionally biased region" description="Basic and acidic residues" evidence="1">
    <location>
        <begin position="374"/>
        <end position="389"/>
    </location>
</feature>
<dbReference type="InterPro" id="IPR025558">
    <property type="entry name" value="DUF4283"/>
</dbReference>
<reference evidence="4" key="2">
    <citation type="submission" date="2025-08" db="UniProtKB">
        <authorList>
            <consortium name="RefSeq"/>
        </authorList>
    </citation>
    <scope>IDENTIFICATION</scope>
    <source>
        <tissue evidence="4">Leaf</tissue>
    </source>
</reference>
<gene>
    <name evidence="4" type="primary">LOC130495835</name>
</gene>
<name>A0A9W3BVT1_RAPSA</name>
<dbReference type="Pfam" id="PF14111">
    <property type="entry name" value="DUF4283"/>
    <property type="match status" value="1"/>
</dbReference>
<reference evidence="3" key="1">
    <citation type="journal article" date="2019" name="Database">
        <title>The radish genome database (RadishGD): an integrated information resource for radish genomics.</title>
        <authorList>
            <person name="Yu H.J."/>
            <person name="Baek S."/>
            <person name="Lee Y.J."/>
            <person name="Cho A."/>
            <person name="Mun J.H."/>
        </authorList>
    </citation>
    <scope>NUCLEOTIDE SEQUENCE [LARGE SCALE GENOMIC DNA]</scope>
    <source>
        <strain evidence="3">cv. WK10039</strain>
    </source>
</reference>
<dbReference type="GeneID" id="130495835"/>
<feature type="region of interest" description="Disordered" evidence="1">
    <location>
        <begin position="334"/>
        <end position="414"/>
    </location>
</feature>
<evidence type="ECO:0000313" key="3">
    <source>
        <dbReference type="Proteomes" id="UP000504610"/>
    </source>
</evidence>
<keyword evidence="3" id="KW-1185">Reference proteome</keyword>
<organism evidence="3 4">
    <name type="scientific">Raphanus sativus</name>
    <name type="common">Radish</name>
    <name type="synonym">Raphanus raphanistrum var. sativus</name>
    <dbReference type="NCBI Taxonomy" id="3726"/>
    <lineage>
        <taxon>Eukaryota</taxon>
        <taxon>Viridiplantae</taxon>
        <taxon>Streptophyta</taxon>
        <taxon>Embryophyta</taxon>
        <taxon>Tracheophyta</taxon>
        <taxon>Spermatophyta</taxon>
        <taxon>Magnoliopsida</taxon>
        <taxon>eudicotyledons</taxon>
        <taxon>Gunneridae</taxon>
        <taxon>Pentapetalae</taxon>
        <taxon>rosids</taxon>
        <taxon>malvids</taxon>
        <taxon>Brassicales</taxon>
        <taxon>Brassicaceae</taxon>
        <taxon>Brassiceae</taxon>
        <taxon>Raphanus</taxon>
    </lineage>
</organism>